<evidence type="ECO:0000256" key="4">
    <source>
        <dbReference type="ARBA" id="ARBA00022643"/>
    </source>
</evidence>
<dbReference type="SUPFAM" id="SSF63380">
    <property type="entry name" value="Riboflavin synthase domain-like"/>
    <property type="match status" value="1"/>
</dbReference>
<dbReference type="SUPFAM" id="SSF52343">
    <property type="entry name" value="Ferredoxin reductase-like, C-terminal NADP-linked domain"/>
    <property type="match status" value="1"/>
</dbReference>
<evidence type="ECO:0000256" key="5">
    <source>
        <dbReference type="ARBA" id="ARBA00022827"/>
    </source>
</evidence>
<evidence type="ECO:0000256" key="3">
    <source>
        <dbReference type="ARBA" id="ARBA00022630"/>
    </source>
</evidence>
<comment type="cofactor">
    <cofactor evidence="1">
        <name>FMN</name>
        <dbReference type="ChEBI" id="CHEBI:58210"/>
    </cofactor>
</comment>
<dbReference type="InterPro" id="IPR001709">
    <property type="entry name" value="Flavoprot_Pyr_Nucl_cyt_Rdtase"/>
</dbReference>
<keyword evidence="6" id="KW-0521">NADP</keyword>
<feature type="domain" description="Flavodoxin-like" evidence="10">
    <location>
        <begin position="71"/>
        <end position="223"/>
    </location>
</feature>
<dbReference type="GO" id="GO:0003958">
    <property type="term" value="F:NADPH-hemoprotein reductase activity"/>
    <property type="evidence" value="ECO:0007669"/>
    <property type="project" value="UniProtKB-EC"/>
</dbReference>
<dbReference type="InterPro" id="IPR003097">
    <property type="entry name" value="CysJ-like_FAD-binding"/>
</dbReference>
<evidence type="ECO:0000256" key="2">
    <source>
        <dbReference type="ARBA" id="ARBA00001974"/>
    </source>
</evidence>
<dbReference type="Gene3D" id="3.40.50.360">
    <property type="match status" value="1"/>
</dbReference>
<keyword evidence="9" id="KW-0812">Transmembrane</keyword>
<keyword evidence="4" id="KW-0288">FMN</keyword>
<evidence type="ECO:0000256" key="8">
    <source>
        <dbReference type="ARBA" id="ARBA00023797"/>
    </source>
</evidence>
<dbReference type="PRINTS" id="PR00369">
    <property type="entry name" value="FLAVODOXIN"/>
</dbReference>
<dbReference type="EMBL" id="KX394626">
    <property type="protein sequence ID" value="AOT83937.1"/>
    <property type="molecule type" value="mRNA"/>
</dbReference>
<evidence type="ECO:0000313" key="12">
    <source>
        <dbReference type="EMBL" id="AOT83937.1"/>
    </source>
</evidence>
<dbReference type="InterPro" id="IPR017927">
    <property type="entry name" value="FAD-bd_FR_type"/>
</dbReference>
<dbReference type="InterPro" id="IPR039261">
    <property type="entry name" value="FNR_nucleotide-bd"/>
</dbReference>
<dbReference type="AlphaFoldDB" id="A0A6J3UET9"/>
<dbReference type="GO" id="GO:0010181">
    <property type="term" value="F:FMN binding"/>
    <property type="evidence" value="ECO:0007669"/>
    <property type="project" value="InterPro"/>
</dbReference>
<dbReference type="EC" id="1.6.2.4" evidence="8"/>
<evidence type="ECO:0000259" key="10">
    <source>
        <dbReference type="PROSITE" id="PS50902"/>
    </source>
</evidence>
<dbReference type="Pfam" id="PF00258">
    <property type="entry name" value="Flavodoxin_1"/>
    <property type="match status" value="1"/>
</dbReference>
<dbReference type="Gene3D" id="1.20.990.10">
    <property type="entry name" value="NADPH-cytochrome p450 Reductase, Chain A, domain 3"/>
    <property type="match status" value="1"/>
</dbReference>
<keyword evidence="5" id="KW-0274">FAD</keyword>
<dbReference type="Gene3D" id="3.40.50.80">
    <property type="entry name" value="Nucleotide-binding domain of ferredoxin-NADP reductase (FNR) module"/>
    <property type="match status" value="1"/>
</dbReference>
<dbReference type="Pfam" id="PF00175">
    <property type="entry name" value="NAD_binding_1"/>
    <property type="match status" value="1"/>
</dbReference>
<keyword evidence="3" id="KW-0285">Flavoprotein</keyword>
<dbReference type="FunFam" id="3.40.50.80:FF:000001">
    <property type="entry name" value="NADPH--cytochrome P450 reductase 1"/>
    <property type="match status" value="1"/>
</dbReference>
<dbReference type="PROSITE" id="PS51384">
    <property type="entry name" value="FAD_FR"/>
    <property type="match status" value="1"/>
</dbReference>
<protein>
    <recommendedName>
        <fullName evidence="8">NADPH--hemoprotein reductase</fullName>
        <ecNumber evidence="8">1.6.2.4</ecNumber>
    </recommendedName>
</protein>
<organism evidence="12">
    <name type="scientific">Botryococcus braunii</name>
    <name type="common">Green alga</name>
    <dbReference type="NCBI Taxonomy" id="38881"/>
    <lineage>
        <taxon>Eukaryota</taxon>
        <taxon>Viridiplantae</taxon>
        <taxon>Chlorophyta</taxon>
        <taxon>core chlorophytes</taxon>
        <taxon>Trebouxiophyceae</taxon>
        <taxon>Trebouxiophyceae incertae sedis</taxon>
        <taxon>Elliptochloris clade</taxon>
        <taxon>Botryococcus</taxon>
    </lineage>
</organism>
<dbReference type="PANTHER" id="PTHR19384">
    <property type="entry name" value="NITRIC OXIDE SYNTHASE-RELATED"/>
    <property type="match status" value="1"/>
</dbReference>
<evidence type="ECO:0000256" key="7">
    <source>
        <dbReference type="ARBA" id="ARBA00023002"/>
    </source>
</evidence>
<reference evidence="12" key="1">
    <citation type="submission" date="2016-06" db="EMBL/GenBank/DDBJ databases">
        <authorList>
            <person name="Tsou C."/>
            <person name="Okada S."/>
        </authorList>
    </citation>
    <scope>NUCLEOTIDE SEQUENCE</scope>
</reference>
<keyword evidence="9" id="KW-1133">Transmembrane helix</keyword>
<dbReference type="InterPro" id="IPR029039">
    <property type="entry name" value="Flavoprotein-like_sf"/>
</dbReference>
<dbReference type="GO" id="GO:0005829">
    <property type="term" value="C:cytosol"/>
    <property type="evidence" value="ECO:0007669"/>
    <property type="project" value="TreeGrafter"/>
</dbReference>
<evidence type="ECO:0000259" key="11">
    <source>
        <dbReference type="PROSITE" id="PS51384"/>
    </source>
</evidence>
<dbReference type="InterPro" id="IPR023173">
    <property type="entry name" value="NADPH_Cyt_P450_Rdtase_alpha"/>
</dbReference>
<dbReference type="InterPro" id="IPR001433">
    <property type="entry name" value="OxRdtase_FAD/NAD-bd"/>
</dbReference>
<evidence type="ECO:0000256" key="9">
    <source>
        <dbReference type="SAM" id="Phobius"/>
    </source>
</evidence>
<evidence type="ECO:0000256" key="6">
    <source>
        <dbReference type="ARBA" id="ARBA00022857"/>
    </source>
</evidence>
<sequence>MSGGAAEVGAGLLDNPLLAGIVGALLLVVLVAGFVIIRRPSLLDYLKGRKGNVNHSATAVDEDEDAGKPKIAILFGTQTGTAERFSKQLKSDLQARYGKGNAISVVDMEEYSGPDNLADEKLVFFMVATYGDGEPTDNAADFYGWLLKAAAEAERGGGEQFLKGVTFGIFGLGNKQYEHFCMVGKRMQKAMIALGAEPIVRRGDGDDDEDIEADFDKWREELMTALDASEGLFAKGEATEGAAIPEVTAVQAYDVVPASGPETKLVSGSGVTAATPYLASVHVVRELHSEKSDRSCIHVELDIRGSAITYEAGDHVGVLPENGPEAVARAAELLGVPLDYAFSLTKPSGESDLPSPFAGPITLKTALARHADLLSPISKQSVAAFAAFAESDDKERLLDILTGNGGANYKEWHGTSKCLLELMEEFPNVKPPLGAFFGSIAPRLQVRFYSISSSPKQNPGHLHITCAVVNEKVATGRLHEGVASFFLKRAAVGTPVPVFVRRSTFRLPKDTTTPVVMVGPGTGLAPFRGFLQERAALIDAGAKLGPAFLFFGCRKASHDYIYKEELESYLLSGALTELHVAFSRDGPSKEYVQHHLEKRTADVGKLLSDEQGGFFYVCGDAKHMAKDVHRTLANVLQTTCNYSSADAEAHVKRLGETGRYQKDVW</sequence>
<accession>A0A6J3UET9</accession>
<keyword evidence="7" id="KW-0560">Oxidoreductase</keyword>
<dbReference type="PROSITE" id="PS50902">
    <property type="entry name" value="FLAVODOXIN_LIKE"/>
    <property type="match status" value="1"/>
</dbReference>
<dbReference type="SUPFAM" id="SSF52218">
    <property type="entry name" value="Flavoproteins"/>
    <property type="match status" value="1"/>
</dbReference>
<dbReference type="PRINTS" id="PR00371">
    <property type="entry name" value="FPNCR"/>
</dbReference>
<dbReference type="InterPro" id="IPR001094">
    <property type="entry name" value="Flavdoxin-like"/>
</dbReference>
<dbReference type="Pfam" id="PF00667">
    <property type="entry name" value="FAD_binding_1"/>
    <property type="match status" value="1"/>
</dbReference>
<feature type="domain" description="FAD-binding FR-type" evidence="11">
    <location>
        <begin position="274"/>
        <end position="508"/>
    </location>
</feature>
<dbReference type="Gene3D" id="2.40.30.10">
    <property type="entry name" value="Translation factors"/>
    <property type="match status" value="1"/>
</dbReference>
<proteinExistence type="evidence at transcript level"/>
<keyword evidence="9" id="KW-0472">Membrane</keyword>
<dbReference type="PANTHER" id="PTHR19384:SF17">
    <property type="entry name" value="NADPH--CYTOCHROME P450 REDUCTASE"/>
    <property type="match status" value="1"/>
</dbReference>
<dbReference type="InterPro" id="IPR008254">
    <property type="entry name" value="Flavodoxin/NO_synth"/>
</dbReference>
<name>A0A6J3UET9_BOTBR</name>
<comment type="cofactor">
    <cofactor evidence="2">
        <name>FAD</name>
        <dbReference type="ChEBI" id="CHEBI:57692"/>
    </cofactor>
</comment>
<evidence type="ECO:0000256" key="1">
    <source>
        <dbReference type="ARBA" id="ARBA00001917"/>
    </source>
</evidence>
<dbReference type="GO" id="GO:0050660">
    <property type="term" value="F:flavin adenine dinucleotide binding"/>
    <property type="evidence" value="ECO:0007669"/>
    <property type="project" value="TreeGrafter"/>
</dbReference>
<dbReference type="InterPro" id="IPR017938">
    <property type="entry name" value="Riboflavin_synthase-like_b-brl"/>
</dbReference>
<feature type="transmembrane region" description="Helical" evidence="9">
    <location>
        <begin position="17"/>
        <end position="37"/>
    </location>
</feature>